<dbReference type="AlphaFoldDB" id="A0AAN7RJ56"/>
<dbReference type="Proteomes" id="UP001333110">
    <property type="component" value="Unassembled WGS sequence"/>
</dbReference>
<evidence type="ECO:0000313" key="2">
    <source>
        <dbReference type="Proteomes" id="UP001333110"/>
    </source>
</evidence>
<gene>
    <name evidence="1" type="ORF">QYF61_010311</name>
</gene>
<keyword evidence="2" id="KW-1185">Reference proteome</keyword>
<organism evidence="1 2">
    <name type="scientific">Mycteria americana</name>
    <name type="common">Wood stork</name>
    <dbReference type="NCBI Taxonomy" id="33587"/>
    <lineage>
        <taxon>Eukaryota</taxon>
        <taxon>Metazoa</taxon>
        <taxon>Chordata</taxon>
        <taxon>Craniata</taxon>
        <taxon>Vertebrata</taxon>
        <taxon>Euteleostomi</taxon>
        <taxon>Archelosauria</taxon>
        <taxon>Archosauria</taxon>
        <taxon>Dinosauria</taxon>
        <taxon>Saurischia</taxon>
        <taxon>Theropoda</taxon>
        <taxon>Coelurosauria</taxon>
        <taxon>Aves</taxon>
        <taxon>Neognathae</taxon>
        <taxon>Neoaves</taxon>
        <taxon>Aequornithes</taxon>
        <taxon>Ciconiiformes</taxon>
        <taxon>Ciconiidae</taxon>
        <taxon>Mycteria</taxon>
    </lineage>
</organism>
<comment type="caution">
    <text evidence="1">The sequence shown here is derived from an EMBL/GenBank/DDBJ whole genome shotgun (WGS) entry which is preliminary data.</text>
</comment>
<name>A0AAN7RJ56_MYCAM</name>
<accession>A0AAN7RJ56</accession>
<sequence>MRVFLGEISGHLDEKNVSKNHQHGLTKVWELPAGSDSGCSTQETPSSKPCSDHGELCWLQRSCWEHWVASGHPSSPLKVSLGSLEPL</sequence>
<reference evidence="1 2" key="1">
    <citation type="journal article" date="2023" name="J. Hered.">
        <title>Chromosome-level genome of the wood stork (Mycteria americana) provides insight into avian chromosome evolution.</title>
        <authorList>
            <person name="Flamio R. Jr."/>
            <person name="Ramstad K.M."/>
        </authorList>
    </citation>
    <scope>NUCLEOTIDE SEQUENCE [LARGE SCALE GENOMIC DNA]</scope>
    <source>
        <strain evidence="1">JAX WOST 10</strain>
    </source>
</reference>
<proteinExistence type="predicted"/>
<protein>
    <submittedName>
        <fullName evidence="1">Uncharacterized protein</fullName>
    </submittedName>
</protein>
<dbReference type="EMBL" id="JAUNZN010000046">
    <property type="protein sequence ID" value="KAK4806102.1"/>
    <property type="molecule type" value="Genomic_DNA"/>
</dbReference>
<evidence type="ECO:0000313" key="1">
    <source>
        <dbReference type="EMBL" id="KAK4806102.1"/>
    </source>
</evidence>